<evidence type="ECO:0000313" key="3">
    <source>
        <dbReference type="Proteomes" id="UP001279642"/>
    </source>
</evidence>
<keyword evidence="3" id="KW-1185">Reference proteome</keyword>
<dbReference type="InterPro" id="IPR054189">
    <property type="entry name" value="DUF6894"/>
</dbReference>
<protein>
    <recommendedName>
        <fullName evidence="1">DUF6894 domain-containing protein</fullName>
    </recommendedName>
</protein>
<dbReference type="Pfam" id="PF21834">
    <property type="entry name" value="DUF6894"/>
    <property type="match status" value="1"/>
</dbReference>
<proteinExistence type="predicted"/>
<dbReference type="RefSeq" id="WP_320509846.1">
    <property type="nucleotide sequence ID" value="NZ_JAXCLW010000006.1"/>
</dbReference>
<comment type="caution">
    <text evidence="2">The sequence shown here is derived from an EMBL/GenBank/DDBJ whole genome shotgun (WGS) entry which is preliminary data.</text>
</comment>
<feature type="domain" description="DUF6894" evidence="1">
    <location>
        <begin position="2"/>
        <end position="69"/>
    </location>
</feature>
<dbReference type="Proteomes" id="UP001279642">
    <property type="component" value="Unassembled WGS sequence"/>
</dbReference>
<reference evidence="2 3" key="1">
    <citation type="journal article" date="2016" name="Antonie Van Leeuwenhoek">
        <title>Dongia soli sp. nov., isolated from soil from Dokdo, Korea.</title>
        <authorList>
            <person name="Kim D.U."/>
            <person name="Lee H."/>
            <person name="Kim H."/>
            <person name="Kim S.G."/>
            <person name="Ka J.O."/>
        </authorList>
    </citation>
    <scope>NUCLEOTIDE SEQUENCE [LARGE SCALE GENOMIC DNA]</scope>
    <source>
        <strain evidence="2 3">D78</strain>
    </source>
</reference>
<dbReference type="EMBL" id="JAXCLW010000006">
    <property type="protein sequence ID" value="MDY0884772.1"/>
    <property type="molecule type" value="Genomic_DNA"/>
</dbReference>
<gene>
    <name evidence="2" type="ORF">SMD27_18155</name>
</gene>
<name>A0ABU5EF20_9PROT</name>
<evidence type="ECO:0000259" key="1">
    <source>
        <dbReference type="Pfam" id="PF21834"/>
    </source>
</evidence>
<organism evidence="2 3">
    <name type="scientific">Dongia soli</name>
    <dbReference type="NCBI Taxonomy" id="600628"/>
    <lineage>
        <taxon>Bacteria</taxon>
        <taxon>Pseudomonadati</taxon>
        <taxon>Pseudomonadota</taxon>
        <taxon>Alphaproteobacteria</taxon>
        <taxon>Rhodospirillales</taxon>
        <taxon>Dongiaceae</taxon>
        <taxon>Dongia</taxon>
    </lineage>
</organism>
<accession>A0ABU5EF20</accession>
<evidence type="ECO:0000313" key="2">
    <source>
        <dbReference type="EMBL" id="MDY0884772.1"/>
    </source>
</evidence>
<sequence length="85" mass="9717">MRYYFDIDSGRRATRDQIGSEFARPEDVRAAAIRVLPDIARDEWPDGDCRVMIVKVRDHKGSYVFQASLSLVSNWLDAVGEDDLL</sequence>